<gene>
    <name evidence="2" type="ORF">NIES37_52220</name>
</gene>
<organism evidence="2 3">
    <name type="scientific">Tolypothrix tenuis PCC 7101</name>
    <dbReference type="NCBI Taxonomy" id="231146"/>
    <lineage>
        <taxon>Bacteria</taxon>
        <taxon>Bacillati</taxon>
        <taxon>Cyanobacteriota</taxon>
        <taxon>Cyanophyceae</taxon>
        <taxon>Nostocales</taxon>
        <taxon>Tolypothrichaceae</taxon>
        <taxon>Tolypothrix</taxon>
    </lineage>
</organism>
<dbReference type="Proteomes" id="UP000218785">
    <property type="component" value="Chromosome"/>
</dbReference>
<name>A0A1Z4N659_9CYAN</name>
<protein>
    <recommendedName>
        <fullName evidence="4">Lipoprotein</fullName>
    </recommendedName>
</protein>
<evidence type="ECO:0000256" key="1">
    <source>
        <dbReference type="SAM" id="SignalP"/>
    </source>
</evidence>
<keyword evidence="1" id="KW-0732">Signal</keyword>
<dbReference type="RefSeq" id="WP_096580660.1">
    <property type="nucleotide sequence ID" value="NZ_CAWNJS010000001.1"/>
</dbReference>
<feature type="chain" id="PRO_5011989413" description="Lipoprotein" evidence="1">
    <location>
        <begin position="28"/>
        <end position="218"/>
    </location>
</feature>
<dbReference type="PROSITE" id="PS51257">
    <property type="entry name" value="PROKAR_LIPOPROTEIN"/>
    <property type="match status" value="1"/>
</dbReference>
<dbReference type="AlphaFoldDB" id="A0A1Z4N659"/>
<evidence type="ECO:0000313" key="3">
    <source>
        <dbReference type="Proteomes" id="UP000218785"/>
    </source>
</evidence>
<sequence length="218" mass="23825">MTLKLVNLMTGAILLVTTLGCATSAQNQLSSENSVTPAPTAIQLSYNSKANRPATKTATISIEGEKSPITLRLYNQYSDLFSTYFPEKDFIAEGSSSGEGTGVRFIANFGGSKNDNAYIHVAFLNDLKNLNQLRSFINGKNGLIASNGWRVVSRSQKVAYPWAKEKIVFSKGKDIVGDVYLGQQNGKVFYVILQFPVAYGDGFPPRADLILQNLQVTR</sequence>
<keyword evidence="3" id="KW-1185">Reference proteome</keyword>
<evidence type="ECO:0008006" key="4">
    <source>
        <dbReference type="Google" id="ProtNLM"/>
    </source>
</evidence>
<evidence type="ECO:0000313" key="2">
    <source>
        <dbReference type="EMBL" id="BAZ01223.1"/>
    </source>
</evidence>
<dbReference type="KEGG" id="ttq:NIES37_52220"/>
<proteinExistence type="predicted"/>
<reference evidence="2 3" key="1">
    <citation type="submission" date="2017-06" db="EMBL/GenBank/DDBJ databases">
        <title>Genome sequencing of cyanobaciteial culture collection at National Institute for Environmental Studies (NIES).</title>
        <authorList>
            <person name="Hirose Y."/>
            <person name="Shimura Y."/>
            <person name="Fujisawa T."/>
            <person name="Nakamura Y."/>
            <person name="Kawachi M."/>
        </authorList>
    </citation>
    <scope>NUCLEOTIDE SEQUENCE [LARGE SCALE GENOMIC DNA]</scope>
    <source>
        <strain evidence="2 3">NIES-37</strain>
    </source>
</reference>
<dbReference type="EMBL" id="AP018248">
    <property type="protein sequence ID" value="BAZ01223.1"/>
    <property type="molecule type" value="Genomic_DNA"/>
</dbReference>
<feature type="signal peptide" evidence="1">
    <location>
        <begin position="1"/>
        <end position="27"/>
    </location>
</feature>
<accession>A0A1Z4N659</accession>